<gene>
    <name evidence="5" type="ORF">Fcan01_09186</name>
</gene>
<dbReference type="CDD" id="cd00037">
    <property type="entry name" value="CLECT"/>
    <property type="match status" value="1"/>
</dbReference>
<feature type="compositionally biased region" description="Low complexity" evidence="1">
    <location>
        <begin position="151"/>
        <end position="170"/>
    </location>
</feature>
<dbReference type="PANTHER" id="PTHR24020">
    <property type="entry name" value="COLLAGEN ALPHA"/>
    <property type="match status" value="1"/>
</dbReference>
<dbReference type="Gene3D" id="3.40.50.410">
    <property type="entry name" value="von Willebrand factor, type A domain"/>
    <property type="match status" value="1"/>
</dbReference>
<dbReference type="InterPro" id="IPR036465">
    <property type="entry name" value="vWFA_dom_sf"/>
</dbReference>
<feature type="domain" description="VWFA" evidence="4">
    <location>
        <begin position="184"/>
        <end position="354"/>
    </location>
</feature>
<dbReference type="EMBL" id="LNIX01000004">
    <property type="protein sequence ID" value="OXA55160.1"/>
    <property type="molecule type" value="Genomic_DNA"/>
</dbReference>
<evidence type="ECO:0000256" key="2">
    <source>
        <dbReference type="SAM" id="SignalP"/>
    </source>
</evidence>
<dbReference type="CDD" id="cd01450">
    <property type="entry name" value="vWFA_subfamily_ECM"/>
    <property type="match status" value="1"/>
</dbReference>
<keyword evidence="2" id="KW-0732">Signal</keyword>
<evidence type="ECO:0000313" key="5">
    <source>
        <dbReference type="EMBL" id="OXA55160.1"/>
    </source>
</evidence>
<reference evidence="5 6" key="1">
    <citation type="submission" date="2015-12" db="EMBL/GenBank/DDBJ databases">
        <title>The genome of Folsomia candida.</title>
        <authorList>
            <person name="Faddeeva A."/>
            <person name="Derks M.F."/>
            <person name="Anvar Y."/>
            <person name="Smit S."/>
            <person name="Van Straalen N."/>
            <person name="Roelofs D."/>
        </authorList>
    </citation>
    <scope>NUCLEOTIDE SEQUENCE [LARGE SCALE GENOMIC DNA]</scope>
    <source>
        <strain evidence="5 6">VU population</strain>
        <tissue evidence="5">Whole body</tissue>
    </source>
</reference>
<dbReference type="SUPFAM" id="SSF53300">
    <property type="entry name" value="vWA-like"/>
    <property type="match status" value="1"/>
</dbReference>
<dbReference type="Pfam" id="PF00092">
    <property type="entry name" value="VWA"/>
    <property type="match status" value="1"/>
</dbReference>
<evidence type="ECO:0000256" key="1">
    <source>
        <dbReference type="SAM" id="MobiDB-lite"/>
    </source>
</evidence>
<proteinExistence type="predicted"/>
<sequence length="361" mass="39301">MDFALFKPTFAFKILLTLLLTQCSLAHNLTFLGRYQTTNFSATDYYASGISTVWGTALQDCAILFPLRNIIPIAGKYWTSGAADGLGGWRWTGNLEANFDDFTKWGVGQPDSDMVKQRVALNFQSLAAVFWESEDDTMSMRYICEVEDSGTPTSPQPTVTTTTPTTTTPTTTPPPVNECNARKALFIVLESSSHVGSANFQLGKQFAADLSRAFTGLSTSKLGFLTYALIYHVRVHLHNSDSPEEIVSDILSAAYEGHSTRNTAEGMLAAKLQLETYSSGNPMHMVVLTNGVSASPSTTKHIADLANLVGIRTYAIGVSMPDSADQELLNIAGQYSDRVFKTDWARLDTILGSVVNKVCNS</sequence>
<feature type="chain" id="PRO_5012623967" evidence="2">
    <location>
        <begin position="27"/>
        <end position="361"/>
    </location>
</feature>
<dbReference type="InterPro" id="IPR002035">
    <property type="entry name" value="VWF_A"/>
</dbReference>
<dbReference type="PROSITE" id="PS50234">
    <property type="entry name" value="VWFA"/>
    <property type="match status" value="1"/>
</dbReference>
<evidence type="ECO:0000259" key="4">
    <source>
        <dbReference type="PROSITE" id="PS50234"/>
    </source>
</evidence>
<dbReference type="SMART" id="SM00327">
    <property type="entry name" value="VWA"/>
    <property type="match status" value="1"/>
</dbReference>
<feature type="domain" description="C-type lectin" evidence="3">
    <location>
        <begin position="40"/>
        <end position="145"/>
    </location>
</feature>
<dbReference type="InterPro" id="IPR016186">
    <property type="entry name" value="C-type_lectin-like/link_sf"/>
</dbReference>
<dbReference type="Proteomes" id="UP000198287">
    <property type="component" value="Unassembled WGS sequence"/>
</dbReference>
<evidence type="ECO:0000259" key="3">
    <source>
        <dbReference type="PROSITE" id="PS50041"/>
    </source>
</evidence>
<dbReference type="InterPro" id="IPR050525">
    <property type="entry name" value="ECM_Assembly_Org"/>
</dbReference>
<organism evidence="5 6">
    <name type="scientific">Folsomia candida</name>
    <name type="common">Springtail</name>
    <dbReference type="NCBI Taxonomy" id="158441"/>
    <lineage>
        <taxon>Eukaryota</taxon>
        <taxon>Metazoa</taxon>
        <taxon>Ecdysozoa</taxon>
        <taxon>Arthropoda</taxon>
        <taxon>Hexapoda</taxon>
        <taxon>Collembola</taxon>
        <taxon>Entomobryomorpha</taxon>
        <taxon>Isotomoidea</taxon>
        <taxon>Isotomidae</taxon>
        <taxon>Proisotominae</taxon>
        <taxon>Folsomia</taxon>
    </lineage>
</organism>
<keyword evidence="6" id="KW-1185">Reference proteome</keyword>
<accession>A0A226ECI8</accession>
<feature type="region of interest" description="Disordered" evidence="1">
    <location>
        <begin position="147"/>
        <end position="176"/>
    </location>
</feature>
<dbReference type="SUPFAM" id="SSF56436">
    <property type="entry name" value="C-type lectin-like"/>
    <property type="match status" value="1"/>
</dbReference>
<dbReference type="Gene3D" id="3.10.100.10">
    <property type="entry name" value="Mannose-Binding Protein A, subunit A"/>
    <property type="match status" value="1"/>
</dbReference>
<dbReference type="AlphaFoldDB" id="A0A226ECI8"/>
<dbReference type="GO" id="GO:0032991">
    <property type="term" value="C:protein-containing complex"/>
    <property type="evidence" value="ECO:0007669"/>
    <property type="project" value="UniProtKB-ARBA"/>
</dbReference>
<protein>
    <submittedName>
        <fullName evidence="5">von Willebrand factor</fullName>
    </submittedName>
</protein>
<dbReference type="InterPro" id="IPR016187">
    <property type="entry name" value="CTDL_fold"/>
</dbReference>
<comment type="caution">
    <text evidence="5">The sequence shown here is derived from an EMBL/GenBank/DDBJ whole genome shotgun (WGS) entry which is preliminary data.</text>
</comment>
<dbReference type="PROSITE" id="PS50041">
    <property type="entry name" value="C_TYPE_LECTIN_2"/>
    <property type="match status" value="1"/>
</dbReference>
<dbReference type="InterPro" id="IPR001304">
    <property type="entry name" value="C-type_lectin-like"/>
</dbReference>
<feature type="signal peptide" evidence="2">
    <location>
        <begin position="1"/>
        <end position="26"/>
    </location>
</feature>
<evidence type="ECO:0000313" key="6">
    <source>
        <dbReference type="Proteomes" id="UP000198287"/>
    </source>
</evidence>
<dbReference type="OrthoDB" id="10256829at2759"/>
<name>A0A226ECI8_FOLCA</name>